<proteinExistence type="predicted"/>
<comment type="caution">
    <text evidence="4">The sequence shown here is derived from an EMBL/GenBank/DDBJ whole genome shotgun (WGS) entry which is preliminary data.</text>
</comment>
<accession>A0A9Q1GIS5</accession>
<dbReference type="EC" id="3.6.4.13" evidence="1"/>
<comment type="catalytic activity">
    <reaction evidence="2">
        <text>ATP + H2O = ADP + phosphate + H(+)</text>
        <dbReference type="Rhea" id="RHEA:13065"/>
        <dbReference type="ChEBI" id="CHEBI:15377"/>
        <dbReference type="ChEBI" id="CHEBI:15378"/>
        <dbReference type="ChEBI" id="CHEBI:30616"/>
        <dbReference type="ChEBI" id="CHEBI:43474"/>
        <dbReference type="ChEBI" id="CHEBI:456216"/>
        <dbReference type="EC" id="3.6.4.13"/>
    </reaction>
</comment>
<evidence type="ECO:0000256" key="2">
    <source>
        <dbReference type="ARBA" id="ARBA00047984"/>
    </source>
</evidence>
<gene>
    <name evidence="4" type="ORF">Cgig2_014902</name>
</gene>
<sequence>MHAESFFLVTQFPLFLSLSVSASPSFSASPCFCTSASMVAIIADTVTLMGNKGFHDITHVIVDEVHERSLLSHPGEGEIFIQQSEFRTIVNVFELLGDFLLIVLKNLLEKQAAIGTRTLKVIVMSATVDSSLFSSYFGECPVITAEGRTHPVSTYFLEDVYDNIDYHLPSDSPACLDSGTRGNEVQLKPSC</sequence>
<evidence type="ECO:0000313" key="5">
    <source>
        <dbReference type="Proteomes" id="UP001153076"/>
    </source>
</evidence>
<dbReference type="PANTHER" id="PTHR18934">
    <property type="entry name" value="ATP-DEPENDENT RNA HELICASE"/>
    <property type="match status" value="1"/>
</dbReference>
<dbReference type="Gene3D" id="3.40.50.300">
    <property type="entry name" value="P-loop containing nucleotide triphosphate hydrolases"/>
    <property type="match status" value="1"/>
</dbReference>
<dbReference type="EMBL" id="JAKOGI010002499">
    <property type="protein sequence ID" value="KAJ8421852.1"/>
    <property type="molecule type" value="Genomic_DNA"/>
</dbReference>
<dbReference type="AlphaFoldDB" id="A0A9Q1GIS5"/>
<feature type="chain" id="PRO_5040251403" description="RNA helicase" evidence="3">
    <location>
        <begin position="23"/>
        <end position="191"/>
    </location>
</feature>
<dbReference type="InterPro" id="IPR027417">
    <property type="entry name" value="P-loop_NTPase"/>
</dbReference>
<organism evidence="4 5">
    <name type="scientific">Carnegiea gigantea</name>
    <dbReference type="NCBI Taxonomy" id="171969"/>
    <lineage>
        <taxon>Eukaryota</taxon>
        <taxon>Viridiplantae</taxon>
        <taxon>Streptophyta</taxon>
        <taxon>Embryophyta</taxon>
        <taxon>Tracheophyta</taxon>
        <taxon>Spermatophyta</taxon>
        <taxon>Magnoliopsida</taxon>
        <taxon>eudicotyledons</taxon>
        <taxon>Gunneridae</taxon>
        <taxon>Pentapetalae</taxon>
        <taxon>Caryophyllales</taxon>
        <taxon>Cactineae</taxon>
        <taxon>Cactaceae</taxon>
        <taxon>Cactoideae</taxon>
        <taxon>Echinocereeae</taxon>
        <taxon>Carnegiea</taxon>
    </lineage>
</organism>
<dbReference type="PANTHER" id="PTHR18934:SF246">
    <property type="entry name" value="DEXH-BOX ATP-DEPENDENT RNA HELICASE DEXH4, CHLOROPLASTIC-RELATED"/>
    <property type="match status" value="1"/>
</dbReference>
<dbReference type="Proteomes" id="UP001153076">
    <property type="component" value="Unassembled WGS sequence"/>
</dbReference>
<keyword evidence="3" id="KW-0732">Signal</keyword>
<keyword evidence="5" id="KW-1185">Reference proteome</keyword>
<dbReference type="OrthoDB" id="1731206at2759"/>
<evidence type="ECO:0000256" key="3">
    <source>
        <dbReference type="SAM" id="SignalP"/>
    </source>
</evidence>
<feature type="signal peptide" evidence="3">
    <location>
        <begin position="1"/>
        <end position="22"/>
    </location>
</feature>
<evidence type="ECO:0000313" key="4">
    <source>
        <dbReference type="EMBL" id="KAJ8421852.1"/>
    </source>
</evidence>
<dbReference type="GO" id="GO:0003724">
    <property type="term" value="F:RNA helicase activity"/>
    <property type="evidence" value="ECO:0007669"/>
    <property type="project" value="UniProtKB-EC"/>
</dbReference>
<protein>
    <recommendedName>
        <fullName evidence="1">RNA helicase</fullName>
        <ecNumber evidence="1">3.6.4.13</ecNumber>
    </recommendedName>
</protein>
<dbReference type="GO" id="GO:0003723">
    <property type="term" value="F:RNA binding"/>
    <property type="evidence" value="ECO:0007669"/>
    <property type="project" value="TreeGrafter"/>
</dbReference>
<reference evidence="4" key="1">
    <citation type="submission" date="2022-04" db="EMBL/GenBank/DDBJ databases">
        <title>Carnegiea gigantea Genome sequencing and assembly v2.</title>
        <authorList>
            <person name="Copetti D."/>
            <person name="Sanderson M.J."/>
            <person name="Burquez A."/>
            <person name="Wojciechowski M.F."/>
        </authorList>
    </citation>
    <scope>NUCLEOTIDE SEQUENCE</scope>
    <source>
        <strain evidence="4">SGP5-SGP5p</strain>
        <tissue evidence="4">Aerial part</tissue>
    </source>
</reference>
<name>A0A9Q1GIS5_9CARY</name>
<evidence type="ECO:0000256" key="1">
    <source>
        <dbReference type="ARBA" id="ARBA00012552"/>
    </source>
</evidence>